<gene>
    <name evidence="1" type="ORF">KHA90_20385</name>
</gene>
<dbReference type="Proteomes" id="UP000722625">
    <property type="component" value="Unassembled WGS sequence"/>
</dbReference>
<protein>
    <submittedName>
        <fullName evidence="1">OsmC family protein</fullName>
    </submittedName>
</protein>
<dbReference type="PANTHER" id="PTHR39624">
    <property type="entry name" value="PROTEIN INVOLVED IN RIMO-MEDIATED BETA-METHYLTHIOLATION OF RIBOSOMAL PROTEIN S12 YCAO"/>
    <property type="match status" value="1"/>
</dbReference>
<keyword evidence="2" id="KW-1185">Reference proteome</keyword>
<evidence type="ECO:0000313" key="1">
    <source>
        <dbReference type="EMBL" id="MBS7233379.1"/>
    </source>
</evidence>
<dbReference type="InterPro" id="IPR015946">
    <property type="entry name" value="KH_dom-like_a/b"/>
</dbReference>
<dbReference type="InterPro" id="IPR003718">
    <property type="entry name" value="OsmC/Ohr_fam"/>
</dbReference>
<dbReference type="InterPro" id="IPR036102">
    <property type="entry name" value="OsmC/Ohrsf"/>
</dbReference>
<evidence type="ECO:0000313" key="2">
    <source>
        <dbReference type="Proteomes" id="UP000722625"/>
    </source>
</evidence>
<proteinExistence type="predicted"/>
<reference evidence="1 2" key="1">
    <citation type="journal article" date="2018" name="Int. J. Syst. Evol. Microbiol.">
        <title>Flavobacterium chryseum sp. nov. and Flavobacterium psychroterrae sp. nov., novel environmental bacteria isolated from Antarctica.</title>
        <authorList>
            <person name="Kralova S."/>
            <person name="Svec P."/>
            <person name="Busse H.J."/>
            <person name="Stankova E."/>
            <person name="Vaczi P."/>
            <person name="Sedlacek I."/>
        </authorList>
    </citation>
    <scope>NUCLEOTIDE SEQUENCE [LARGE SCALE GENOMIC DNA]</scope>
    <source>
        <strain evidence="1 2">CCM 8827</strain>
    </source>
</reference>
<comment type="caution">
    <text evidence="1">The sequence shown here is derived from an EMBL/GenBank/DDBJ whole genome shotgun (WGS) entry which is preliminary data.</text>
</comment>
<dbReference type="RefSeq" id="WP_213305687.1">
    <property type="nucleotide sequence ID" value="NZ_JAGYVZ010000024.1"/>
</dbReference>
<organism evidence="1 2">
    <name type="scientific">Flavobacterium psychroterrae</name>
    <dbReference type="NCBI Taxonomy" id="2133767"/>
    <lineage>
        <taxon>Bacteria</taxon>
        <taxon>Pseudomonadati</taxon>
        <taxon>Bacteroidota</taxon>
        <taxon>Flavobacteriia</taxon>
        <taxon>Flavobacteriales</taxon>
        <taxon>Flavobacteriaceae</taxon>
        <taxon>Flavobacterium</taxon>
    </lineage>
</organism>
<dbReference type="SUPFAM" id="SSF82784">
    <property type="entry name" value="OsmC-like"/>
    <property type="match status" value="1"/>
</dbReference>
<dbReference type="PANTHER" id="PTHR39624:SF2">
    <property type="entry name" value="OSMC-LIKE PROTEIN"/>
    <property type="match status" value="1"/>
</dbReference>
<name>A0ABS5PGG9_9FLAO</name>
<dbReference type="Pfam" id="PF02566">
    <property type="entry name" value="OsmC"/>
    <property type="match status" value="1"/>
</dbReference>
<accession>A0ABS5PGG9</accession>
<dbReference type="EMBL" id="JAGYVZ010000024">
    <property type="protein sequence ID" value="MBS7233379.1"/>
    <property type="molecule type" value="Genomic_DNA"/>
</dbReference>
<dbReference type="Gene3D" id="3.30.300.20">
    <property type="match status" value="1"/>
</dbReference>
<sequence>MEIHAKSNSETAFASIAKDKHKILIHSHGHSFFSDESEESGGHSLGMNPLSLLLSSLAACTVATIKRYADNRSWHLDGAEVKITFKKVIQNESVSISKEITLHGKLSHEQKIKLQEIGSHSAVHQILTNNVFIDTELSE</sequence>